<dbReference type="PROSITE" id="PS00518">
    <property type="entry name" value="ZF_RING_1"/>
    <property type="match status" value="1"/>
</dbReference>
<dbReference type="AlphaFoldDB" id="A0A5E4D0F3"/>
<evidence type="ECO:0000256" key="2">
    <source>
        <dbReference type="ARBA" id="ARBA00022771"/>
    </source>
</evidence>
<evidence type="ECO:0000256" key="1">
    <source>
        <dbReference type="ARBA" id="ARBA00022723"/>
    </source>
</evidence>
<gene>
    <name evidence="7" type="ORF">GHT09_011975</name>
    <name evidence="8" type="ORF">MONAX_5E019729</name>
</gene>
<evidence type="ECO:0000313" key="8">
    <source>
        <dbReference type="EMBL" id="VTJ87565.1"/>
    </source>
</evidence>
<evidence type="ECO:0000256" key="3">
    <source>
        <dbReference type="ARBA" id="ARBA00022833"/>
    </source>
</evidence>
<reference evidence="7" key="2">
    <citation type="submission" date="2020-08" db="EMBL/GenBank/DDBJ databases">
        <authorList>
            <person name="Shumante A."/>
            <person name="Zimin A.V."/>
            <person name="Puiu D."/>
            <person name="Salzberg S.L."/>
        </authorList>
    </citation>
    <scope>NUCLEOTIDE SEQUENCE</scope>
    <source>
        <strain evidence="7">WC2-LM</strain>
        <tissue evidence="7">Liver</tissue>
    </source>
</reference>
<dbReference type="PROSITE" id="PS50089">
    <property type="entry name" value="ZF_RING_2"/>
    <property type="match status" value="1"/>
</dbReference>
<feature type="region of interest" description="Disordered" evidence="5">
    <location>
        <begin position="113"/>
        <end position="156"/>
    </location>
</feature>
<dbReference type="Proteomes" id="UP000662637">
    <property type="component" value="Unassembled WGS sequence"/>
</dbReference>
<dbReference type="GO" id="GO:0008270">
    <property type="term" value="F:zinc ion binding"/>
    <property type="evidence" value="ECO:0007669"/>
    <property type="project" value="UniProtKB-KW"/>
</dbReference>
<organism evidence="8 9">
    <name type="scientific">Marmota monax</name>
    <name type="common">Woodchuck</name>
    <dbReference type="NCBI Taxonomy" id="9995"/>
    <lineage>
        <taxon>Eukaryota</taxon>
        <taxon>Metazoa</taxon>
        <taxon>Chordata</taxon>
        <taxon>Craniata</taxon>
        <taxon>Vertebrata</taxon>
        <taxon>Euteleostomi</taxon>
        <taxon>Mammalia</taxon>
        <taxon>Eutheria</taxon>
        <taxon>Euarchontoglires</taxon>
        <taxon>Glires</taxon>
        <taxon>Rodentia</taxon>
        <taxon>Sciuromorpha</taxon>
        <taxon>Sciuridae</taxon>
        <taxon>Xerinae</taxon>
        <taxon>Marmotini</taxon>
        <taxon>Marmota</taxon>
    </lineage>
</organism>
<reference evidence="8 9" key="1">
    <citation type="submission" date="2019-04" db="EMBL/GenBank/DDBJ databases">
        <authorList>
            <person name="Alioto T."/>
            <person name="Alioto T."/>
        </authorList>
    </citation>
    <scope>NUCLEOTIDE SEQUENCE [LARGE SCALE GENOMIC DNA]</scope>
</reference>
<evidence type="ECO:0000313" key="9">
    <source>
        <dbReference type="Proteomes" id="UP000335636"/>
    </source>
</evidence>
<dbReference type="Proteomes" id="UP000335636">
    <property type="component" value="Unassembled WGS sequence"/>
</dbReference>
<keyword evidence="9" id="KW-1185">Reference proteome</keyword>
<dbReference type="InterPro" id="IPR001841">
    <property type="entry name" value="Znf_RING"/>
</dbReference>
<keyword evidence="2 4" id="KW-0863">Zinc-finger</keyword>
<dbReference type="SMART" id="SM00184">
    <property type="entry name" value="RING"/>
    <property type="match status" value="1"/>
</dbReference>
<evidence type="ECO:0000313" key="7">
    <source>
        <dbReference type="EMBL" id="KAF7476914.1"/>
    </source>
</evidence>
<keyword evidence="3" id="KW-0862">Zinc</keyword>
<dbReference type="Gene3D" id="3.30.40.10">
    <property type="entry name" value="Zinc/RING finger domain, C3HC4 (zinc finger)"/>
    <property type="match status" value="1"/>
</dbReference>
<dbReference type="Pfam" id="PF15227">
    <property type="entry name" value="zf-C3HC4_4"/>
    <property type="match status" value="1"/>
</dbReference>
<evidence type="ECO:0000256" key="5">
    <source>
        <dbReference type="SAM" id="MobiDB-lite"/>
    </source>
</evidence>
<evidence type="ECO:0000256" key="4">
    <source>
        <dbReference type="PROSITE-ProRule" id="PRU00175"/>
    </source>
</evidence>
<dbReference type="PANTHER" id="PTHR24103">
    <property type="entry name" value="E3 UBIQUITIN-PROTEIN LIGASE TRIM"/>
    <property type="match status" value="1"/>
</dbReference>
<protein>
    <recommendedName>
        <fullName evidence="6">RING-type domain-containing protein</fullName>
    </recommendedName>
</protein>
<name>A0A5E4D0F3_MARMO</name>
<dbReference type="InterPro" id="IPR017907">
    <property type="entry name" value="Znf_RING_CS"/>
</dbReference>
<evidence type="ECO:0000259" key="6">
    <source>
        <dbReference type="PROSITE" id="PS50089"/>
    </source>
</evidence>
<dbReference type="SUPFAM" id="SSF57850">
    <property type="entry name" value="RING/U-box"/>
    <property type="match status" value="1"/>
</dbReference>
<dbReference type="EMBL" id="WJEC01002235">
    <property type="protein sequence ID" value="KAF7476914.1"/>
    <property type="molecule type" value="Genomic_DNA"/>
</dbReference>
<dbReference type="InterPro" id="IPR013083">
    <property type="entry name" value="Znf_RING/FYVE/PHD"/>
</dbReference>
<feature type="domain" description="RING-type" evidence="6">
    <location>
        <begin position="15"/>
        <end position="56"/>
    </location>
</feature>
<keyword evidence="1" id="KW-0479">Metal-binding</keyword>
<sequence length="156" mass="17503">MDSHALQDFQSALACSICMNYFLEPVTIDCGHTFCQPCLYLCWEEAQTPRCCPECRKIAEKTDYRTNTALKKLASLTRQARPRSVSSSGEQLCRRNGETKGLFCKVDKSLLSAPCSESPKHTVHSYSPVSCTEEENRVSDGHEVSSTEWGPDQRET</sequence>
<dbReference type="Gene3D" id="3.30.160.60">
    <property type="entry name" value="Classic Zinc Finger"/>
    <property type="match status" value="1"/>
</dbReference>
<dbReference type="SUPFAM" id="SSF57845">
    <property type="entry name" value="B-box zinc-binding domain"/>
    <property type="match status" value="1"/>
</dbReference>
<proteinExistence type="predicted"/>
<feature type="compositionally biased region" description="Basic and acidic residues" evidence="5">
    <location>
        <begin position="134"/>
        <end position="156"/>
    </location>
</feature>
<dbReference type="EMBL" id="CABDUW010002636">
    <property type="protein sequence ID" value="VTJ87565.1"/>
    <property type="molecule type" value="Genomic_DNA"/>
</dbReference>
<dbReference type="InterPro" id="IPR050143">
    <property type="entry name" value="TRIM/RBCC"/>
</dbReference>
<accession>A0A5E4D0F3</accession>